<dbReference type="AlphaFoldDB" id="A0A7U7J4V2"/>
<proteinExistence type="predicted"/>
<name>A0A7U7J4V2_9GAMM</name>
<sequence length="110" mass="12580">MTIINMTFSNIGSRNDVRKRVLDAFMNEIPGTGSGNLASRYDYIVATLQNTNNIIIKRPANLKNGFDFLIRVSNTNFNPSGRKRDYPKHDEIIDDLNIKKLCDINTYQLL</sequence>
<dbReference type="GO" id="GO:0008168">
    <property type="term" value="F:methyltransferase activity"/>
    <property type="evidence" value="ECO:0007669"/>
    <property type="project" value="UniProtKB-KW"/>
</dbReference>
<dbReference type="Proteomes" id="UP000019184">
    <property type="component" value="Unassembled WGS sequence"/>
</dbReference>
<reference evidence="1 2" key="1">
    <citation type="journal article" date="2014" name="ISME J.">
        <title>Candidatus Competibacter-lineage genomes retrieved from metagenomes reveal functional metabolic diversity.</title>
        <authorList>
            <person name="McIlroy S.J."/>
            <person name="Albertsen M."/>
            <person name="Andresen E.K."/>
            <person name="Saunders A.M."/>
            <person name="Kristiansen R."/>
            <person name="Stokholm-Bjerregaard M."/>
            <person name="Nielsen K.L."/>
            <person name="Nielsen P.H."/>
        </authorList>
    </citation>
    <scope>NUCLEOTIDE SEQUENCE [LARGE SCALE GENOMIC DNA]</scope>
    <source>
        <strain evidence="1 2">Run_B_J11</strain>
    </source>
</reference>
<dbReference type="EMBL" id="CBTK010000310">
    <property type="protein sequence ID" value="CDH47699.1"/>
    <property type="molecule type" value="Genomic_DNA"/>
</dbReference>
<comment type="caution">
    <text evidence="1">The sequence shown here is derived from an EMBL/GenBank/DDBJ whole genome shotgun (WGS) entry which is preliminary data.</text>
</comment>
<keyword evidence="1" id="KW-0489">Methyltransferase</keyword>
<keyword evidence="1" id="KW-0808">Transferase</keyword>
<dbReference type="OrthoDB" id="7230468at2"/>
<dbReference type="GO" id="GO:0032259">
    <property type="term" value="P:methylation"/>
    <property type="evidence" value="ECO:0007669"/>
    <property type="project" value="UniProtKB-KW"/>
</dbReference>
<gene>
    <name evidence="1" type="ORF">BN874_900003</name>
</gene>
<protein>
    <submittedName>
        <fullName evidence="1">DNA adenine methylase</fullName>
    </submittedName>
</protein>
<evidence type="ECO:0000313" key="2">
    <source>
        <dbReference type="Proteomes" id="UP000019184"/>
    </source>
</evidence>
<evidence type="ECO:0000313" key="1">
    <source>
        <dbReference type="EMBL" id="CDH47699.1"/>
    </source>
</evidence>
<accession>A0A7U7J4V2</accession>
<organism evidence="1 2">
    <name type="scientific">Candidatus Contendobacter odensis Run_B_J11</name>
    <dbReference type="NCBI Taxonomy" id="1400861"/>
    <lineage>
        <taxon>Bacteria</taxon>
        <taxon>Pseudomonadati</taxon>
        <taxon>Pseudomonadota</taxon>
        <taxon>Gammaproteobacteria</taxon>
        <taxon>Candidatus Competibacteraceae</taxon>
        <taxon>Candidatus Contendibacter</taxon>
    </lineage>
</organism>
<keyword evidence="2" id="KW-1185">Reference proteome</keyword>
<dbReference type="RefSeq" id="WP_154725067.1">
    <property type="nucleotide sequence ID" value="NZ_CBTK010000310.1"/>
</dbReference>